<dbReference type="Pfam" id="PF10613">
    <property type="entry name" value="Lig_chan-Glu_bd"/>
    <property type="match status" value="1"/>
</dbReference>
<evidence type="ECO:0000256" key="5">
    <source>
        <dbReference type="ARBA" id="ARBA00022989"/>
    </source>
</evidence>
<evidence type="ECO:0000256" key="15">
    <source>
        <dbReference type="PIRSR" id="PIRSR601508-1"/>
    </source>
</evidence>
<name>A0A8J1XJU2_OWEFU</name>
<dbReference type="GO" id="GO:0045211">
    <property type="term" value="C:postsynaptic membrane"/>
    <property type="evidence" value="ECO:0007669"/>
    <property type="project" value="UniProtKB-SubCell"/>
</dbReference>
<keyword evidence="7" id="KW-0406">Ion transport</keyword>
<evidence type="ECO:0000256" key="17">
    <source>
        <dbReference type="PIRSR" id="PIRSR601508-3"/>
    </source>
</evidence>
<keyword evidence="17" id="KW-1015">Disulfide bond</keyword>
<evidence type="ECO:0000256" key="9">
    <source>
        <dbReference type="ARBA" id="ARBA00023170"/>
    </source>
</evidence>
<feature type="disulfide bond" evidence="17">
    <location>
        <begin position="751"/>
        <end position="806"/>
    </location>
</feature>
<evidence type="ECO:0000256" key="4">
    <source>
        <dbReference type="ARBA" id="ARBA00022729"/>
    </source>
</evidence>
<sequence>MYFSTKWLQYFPFLSGVCILLTELCFAGDKVNIGGMFVDGEDDVLNNAFQYAIKSNDVTRFVPIIQSLPLRESFKAVKQVCRTVETGVVAIFGPTNYELSGHINSLCSALEIPHIETRLGTVAENSFPFSVNMHPDYVSLSQIYVDIINYFNWGDIFVIYGDQNELLHLQEVLTVPVSSETRMVIRQASKENMRDVLKEGFRQNYHHFIADLSLEDTHYLLKAALQLGMINYEYHYILTNLDIDCLDLEDFKYNFVNLTSFRLVDYDKAHTKHILSDIESYERQHRVKIFNTTGILKTETALMIDAVSVLSYALQDLNRSAPFKAANLSCDQERTWNHGSSLYNCLNLVEYKNEPGRDSGGGSIIVEDENHIGLTGKIHLENGRRTKFKLNIMQLTQNGLIKVGDWKPEVGINFTLPVEYGVGSARFGNKTLIVSTTLEPPYIMLKKPPDDQPPHTGNDRYEGFCIDMLKGIAKIVGFTYEIRLVADANYGVELPNGSWNGLIGELREGKADLAVASLTISYGREQVIDFTAPFMHLGISILFKVPKREKPGLWSFLNPFAREIWLYLFASYVTVGVSLFLLARFSPYEWYRPHQCGEDEPDKENDLTLANCFWFAIGTLTQQGSDIDPKALATRIVGGTWFFFTLILISSYTANLAAFLTVEKSVSPIENVEDLAKQTNIKYGSLGSGSTMTFFKDSKIETYKTMWKEMNKHKEQVFAKSTKEGIQKVKQGNYAFLMESTMLDYTIQRDCDLMQVGGLLDSKDYGIGTPIGSVYKDSISMAILKMQEDGKIQQLYNRWWRNSGTCTKDSNKGGKKGTPLGRDNIGGIFIVLLSGLAIAVIVAFMEFTWSAKKRSNLDRQSLCQEMGDELRFAMQCHGSSQRTALRRDCSGCNSTDDLEMVGGEVLENPTNGMMESTFIPHSHSHRH</sequence>
<dbReference type="InterPro" id="IPR001828">
    <property type="entry name" value="ANF_lig-bd_rcpt"/>
</dbReference>
<dbReference type="PRINTS" id="PR00177">
    <property type="entry name" value="NMDARECEPTOR"/>
</dbReference>
<evidence type="ECO:0000256" key="11">
    <source>
        <dbReference type="ARBA" id="ARBA00023257"/>
    </source>
</evidence>
<comment type="subcellular location">
    <subcellularLocation>
        <location evidence="14">Postsynaptic cell membrane</location>
        <topology evidence="14">Multi-pass membrane protein</topology>
    </subcellularLocation>
</comment>
<dbReference type="SUPFAM" id="SSF53822">
    <property type="entry name" value="Periplasmic binding protein-like I"/>
    <property type="match status" value="1"/>
</dbReference>
<feature type="binding site" evidence="15">
    <location>
        <position position="519"/>
    </location>
    <ligand>
        <name>L-glutamate</name>
        <dbReference type="ChEBI" id="CHEBI:29985"/>
    </ligand>
</feature>
<dbReference type="SUPFAM" id="SSF81324">
    <property type="entry name" value="Voltage-gated potassium channels"/>
    <property type="match status" value="1"/>
</dbReference>
<evidence type="ECO:0000256" key="6">
    <source>
        <dbReference type="ARBA" id="ARBA00023018"/>
    </source>
</evidence>
<accession>A0A8J1XJU2</accession>
<dbReference type="AlphaFoldDB" id="A0A8J1XJU2"/>
<evidence type="ECO:0000313" key="18">
    <source>
        <dbReference type="EMBL" id="CAH1798701.1"/>
    </source>
</evidence>
<keyword evidence="19" id="KW-1185">Reference proteome</keyword>
<keyword evidence="11" id="KW-0628">Postsynaptic cell membrane</keyword>
<dbReference type="SMART" id="SM00918">
    <property type="entry name" value="Lig_chan-Glu_bd"/>
    <property type="match status" value="1"/>
</dbReference>
<evidence type="ECO:0000256" key="16">
    <source>
        <dbReference type="PIRSR" id="PIRSR601508-2"/>
    </source>
</evidence>
<organism evidence="18 19">
    <name type="scientific">Owenia fusiformis</name>
    <name type="common">Polychaete worm</name>
    <dbReference type="NCBI Taxonomy" id="6347"/>
    <lineage>
        <taxon>Eukaryota</taxon>
        <taxon>Metazoa</taxon>
        <taxon>Spiralia</taxon>
        <taxon>Lophotrochozoa</taxon>
        <taxon>Annelida</taxon>
        <taxon>Polychaeta</taxon>
        <taxon>Sedentaria</taxon>
        <taxon>Canalipalpata</taxon>
        <taxon>Sabellida</taxon>
        <taxon>Oweniida</taxon>
        <taxon>Oweniidae</taxon>
        <taxon>Owenia</taxon>
    </lineage>
</organism>
<keyword evidence="9" id="KW-0675">Receptor</keyword>
<feature type="binding site" evidence="15">
    <location>
        <position position="739"/>
    </location>
    <ligand>
        <name>L-glutamate</name>
        <dbReference type="ChEBI" id="CHEBI:29985"/>
    </ligand>
</feature>
<keyword evidence="12" id="KW-1071">Ligand-gated ion channel</keyword>
<evidence type="ECO:0000256" key="7">
    <source>
        <dbReference type="ARBA" id="ARBA00023065"/>
    </source>
</evidence>
<dbReference type="EMBL" id="CAIIXF020000011">
    <property type="protein sequence ID" value="CAH1798701.1"/>
    <property type="molecule type" value="Genomic_DNA"/>
</dbReference>
<keyword evidence="6" id="KW-0770">Synapse</keyword>
<dbReference type="FunFam" id="3.40.190.10:FF:000001">
    <property type="entry name" value="Glutamate receptor ionotropic, kainate 2"/>
    <property type="match status" value="1"/>
</dbReference>
<keyword evidence="8" id="KW-0472">Membrane</keyword>
<evidence type="ECO:0000256" key="12">
    <source>
        <dbReference type="ARBA" id="ARBA00023286"/>
    </source>
</evidence>
<dbReference type="OrthoDB" id="5984008at2759"/>
<dbReference type="PANTHER" id="PTHR18966">
    <property type="entry name" value="IONOTROPIC GLUTAMATE RECEPTOR"/>
    <property type="match status" value="1"/>
</dbReference>
<proteinExistence type="predicted"/>
<keyword evidence="2" id="KW-1003">Cell membrane</keyword>
<keyword evidence="3" id="KW-0812">Transmembrane</keyword>
<evidence type="ECO:0000256" key="13">
    <source>
        <dbReference type="ARBA" id="ARBA00023303"/>
    </source>
</evidence>
<dbReference type="FunFam" id="3.40.190.10:FF:000060">
    <property type="entry name" value="Glutamate receptor ionotropic, kainate 1"/>
    <property type="match status" value="1"/>
</dbReference>
<evidence type="ECO:0000256" key="3">
    <source>
        <dbReference type="ARBA" id="ARBA00022692"/>
    </source>
</evidence>
<keyword evidence="4" id="KW-0732">Signal</keyword>
<reference evidence="18" key="1">
    <citation type="submission" date="2022-03" db="EMBL/GenBank/DDBJ databases">
        <authorList>
            <person name="Martin C."/>
        </authorList>
    </citation>
    <scope>NUCLEOTIDE SEQUENCE</scope>
</reference>
<comment type="caution">
    <text evidence="18">The sequence shown here is derived from an EMBL/GenBank/DDBJ whole genome shotgun (WGS) entry which is preliminary data.</text>
</comment>
<dbReference type="Pfam" id="PF00060">
    <property type="entry name" value="Lig_chan"/>
    <property type="match status" value="1"/>
</dbReference>
<dbReference type="CDD" id="cd06382">
    <property type="entry name" value="PBP1_iGluR_Kainate"/>
    <property type="match status" value="1"/>
</dbReference>
<evidence type="ECO:0000313" key="19">
    <source>
        <dbReference type="Proteomes" id="UP000749559"/>
    </source>
</evidence>
<evidence type="ECO:0000256" key="10">
    <source>
        <dbReference type="ARBA" id="ARBA00023180"/>
    </source>
</evidence>
<keyword evidence="1" id="KW-0813">Transport</keyword>
<dbReference type="InterPro" id="IPR001320">
    <property type="entry name" value="Iontro_rcpt_C"/>
</dbReference>
<evidence type="ECO:0000256" key="14">
    <source>
        <dbReference type="ARBA" id="ARBA00034104"/>
    </source>
</evidence>
<dbReference type="GO" id="GO:0007166">
    <property type="term" value="P:cell surface receptor signaling pathway"/>
    <property type="evidence" value="ECO:0007669"/>
    <property type="project" value="UniProtKB-ARBA"/>
</dbReference>
<feature type="binding site" evidence="15">
    <location>
        <position position="524"/>
    </location>
    <ligand>
        <name>L-glutamate</name>
        <dbReference type="ChEBI" id="CHEBI:29985"/>
    </ligand>
</feature>
<protein>
    <submittedName>
        <fullName evidence="18">Uncharacterized protein</fullName>
    </submittedName>
</protein>
<feature type="site" description="Crucial to convey clamshell closure to channel opening" evidence="16">
    <location>
        <position position="669"/>
    </location>
</feature>
<feature type="site" description="Interaction with the cone snail toxin Con-ikot-ikot" evidence="16">
    <location>
        <position position="785"/>
    </location>
</feature>
<dbReference type="Gene3D" id="1.10.287.70">
    <property type="match status" value="1"/>
</dbReference>
<keyword evidence="5" id="KW-1133">Transmembrane helix</keyword>
<dbReference type="Proteomes" id="UP000749559">
    <property type="component" value="Unassembled WGS sequence"/>
</dbReference>
<dbReference type="SMART" id="SM00079">
    <property type="entry name" value="PBPe"/>
    <property type="match status" value="1"/>
</dbReference>
<evidence type="ECO:0000256" key="2">
    <source>
        <dbReference type="ARBA" id="ARBA00022475"/>
    </source>
</evidence>
<dbReference type="GO" id="GO:0022824">
    <property type="term" value="F:transmitter-gated monoatomic ion channel activity"/>
    <property type="evidence" value="ECO:0007669"/>
    <property type="project" value="UniProtKB-ARBA"/>
</dbReference>
<evidence type="ECO:0000256" key="8">
    <source>
        <dbReference type="ARBA" id="ARBA00023136"/>
    </source>
</evidence>
<dbReference type="FunFam" id="1.10.287.70:FF:000010">
    <property type="entry name" value="Putative glutamate receptor ionotropic kainate 1"/>
    <property type="match status" value="1"/>
</dbReference>
<dbReference type="InterPro" id="IPR019594">
    <property type="entry name" value="Glu/Gly-bd"/>
</dbReference>
<dbReference type="InterPro" id="IPR001508">
    <property type="entry name" value="Iono_Glu_rcpt_met"/>
</dbReference>
<dbReference type="InterPro" id="IPR015683">
    <property type="entry name" value="Ionotropic_Glu_rcpt"/>
</dbReference>
<keyword evidence="10" id="KW-0325">Glycoprotein</keyword>
<dbReference type="Gene3D" id="3.40.50.2300">
    <property type="match status" value="2"/>
</dbReference>
<dbReference type="Gene3D" id="3.40.190.10">
    <property type="entry name" value="Periplasmic binding protein-like II"/>
    <property type="match status" value="1"/>
</dbReference>
<dbReference type="Pfam" id="PF01094">
    <property type="entry name" value="ANF_receptor"/>
    <property type="match status" value="1"/>
</dbReference>
<dbReference type="InterPro" id="IPR028082">
    <property type="entry name" value="Peripla_BP_I"/>
</dbReference>
<keyword evidence="13" id="KW-0407">Ion channel</keyword>
<dbReference type="SUPFAM" id="SSF53850">
    <property type="entry name" value="Periplasmic binding protein-like II"/>
    <property type="match status" value="1"/>
</dbReference>
<feature type="site" description="Interaction with the cone snail toxin Con-ikot-ikot" evidence="16">
    <location>
        <position position="696"/>
    </location>
</feature>
<gene>
    <name evidence="18" type="ORF">OFUS_LOCUS22807</name>
</gene>
<evidence type="ECO:0000256" key="1">
    <source>
        <dbReference type="ARBA" id="ARBA00022448"/>
    </source>
</evidence>
<feature type="binding site" evidence="15">
    <location>
        <position position="690"/>
    </location>
    <ligand>
        <name>L-glutamate</name>
        <dbReference type="ChEBI" id="CHEBI:29985"/>
    </ligand>
</feature>
<feature type="binding site" evidence="15">
    <location>
        <position position="691"/>
    </location>
    <ligand>
        <name>L-glutamate</name>
        <dbReference type="ChEBI" id="CHEBI:29985"/>
    </ligand>
</feature>